<dbReference type="InterPro" id="IPR057778">
    <property type="entry name" value="KH_Vigilin_N"/>
</dbReference>
<dbReference type="InterPro" id="IPR004087">
    <property type="entry name" value="KH_dom"/>
</dbReference>
<feature type="domain" description="K Homology" evidence="8">
    <location>
        <begin position="912"/>
        <end position="978"/>
    </location>
</feature>
<name>A0AAF3EXR6_9BILA</name>
<dbReference type="SUPFAM" id="SSF54791">
    <property type="entry name" value="Eukaryotic type KH-domain (KH-domain type I)"/>
    <property type="match status" value="14"/>
</dbReference>
<dbReference type="CDD" id="cd22417">
    <property type="entry name" value="KH-I_Vigilin_rpt14"/>
    <property type="match status" value="1"/>
</dbReference>
<comment type="subcellular location">
    <subcellularLocation>
        <location evidence="1">Cytoplasm</location>
    </subcellularLocation>
</comment>
<feature type="domain" description="K Homology" evidence="8">
    <location>
        <begin position="690"/>
        <end position="759"/>
    </location>
</feature>
<feature type="domain" description="K Homology" evidence="8">
    <location>
        <begin position="836"/>
        <end position="911"/>
    </location>
</feature>
<dbReference type="CDD" id="cd22411">
    <property type="entry name" value="KH-I_Vigilin_rpt8"/>
    <property type="match status" value="1"/>
</dbReference>
<feature type="domain" description="K Homology" evidence="8">
    <location>
        <begin position="115"/>
        <end position="183"/>
    </location>
</feature>
<dbReference type="Proteomes" id="UP000887575">
    <property type="component" value="Unassembled WGS sequence"/>
</dbReference>
<dbReference type="WBParaSite" id="MBELARI_LOCUS18524">
    <property type="protein sequence ID" value="MBELARI_LOCUS18524"/>
    <property type="gene ID" value="MBELARI_LOCUS18524"/>
</dbReference>
<keyword evidence="6" id="KW-0175">Coiled coil</keyword>
<protein>
    <submittedName>
        <fullName evidence="10">K Homology domain-containing protein</fullName>
    </submittedName>
</protein>
<feature type="domain" description="K Homology" evidence="8">
    <location>
        <begin position="1062"/>
        <end position="1132"/>
    </location>
</feature>
<keyword evidence="4 5" id="KW-0694">RNA-binding</keyword>
<feature type="domain" description="K Homology" evidence="8">
    <location>
        <begin position="260"/>
        <end position="328"/>
    </location>
</feature>
<organism evidence="9 10">
    <name type="scientific">Mesorhabditis belari</name>
    <dbReference type="NCBI Taxonomy" id="2138241"/>
    <lineage>
        <taxon>Eukaryota</taxon>
        <taxon>Metazoa</taxon>
        <taxon>Ecdysozoa</taxon>
        <taxon>Nematoda</taxon>
        <taxon>Chromadorea</taxon>
        <taxon>Rhabditida</taxon>
        <taxon>Rhabditina</taxon>
        <taxon>Rhabditomorpha</taxon>
        <taxon>Rhabditoidea</taxon>
        <taxon>Rhabditidae</taxon>
        <taxon>Mesorhabditinae</taxon>
        <taxon>Mesorhabditis</taxon>
    </lineage>
</organism>
<feature type="domain" description="K Homology" evidence="8">
    <location>
        <begin position="763"/>
        <end position="832"/>
    </location>
</feature>
<dbReference type="CDD" id="cd22410">
    <property type="entry name" value="KH-I_Vigilin_rpt7"/>
    <property type="match status" value="1"/>
</dbReference>
<accession>A0AAF3EXR6</accession>
<feature type="domain" description="K Homology" evidence="8">
    <location>
        <begin position="471"/>
        <end position="540"/>
    </location>
</feature>
<dbReference type="InterPro" id="IPR004088">
    <property type="entry name" value="KH_dom_type_1"/>
</dbReference>
<feature type="domain" description="K Homology" evidence="8">
    <location>
        <begin position="187"/>
        <end position="255"/>
    </location>
</feature>
<evidence type="ECO:0000256" key="2">
    <source>
        <dbReference type="ARBA" id="ARBA00022490"/>
    </source>
</evidence>
<feature type="domain" description="K Homology" evidence="8">
    <location>
        <begin position="329"/>
        <end position="394"/>
    </location>
</feature>
<evidence type="ECO:0000256" key="4">
    <source>
        <dbReference type="ARBA" id="ARBA00022884"/>
    </source>
</evidence>
<sequence length="1198" mass="133409">MNNNSGVIEIDYSTEFPTLPAAPQAKPAGGAWNTRPAVRATTVTQVFTLATDERASKKIKTFGNEEQKSCQEIAQATGTRIELSESRDNSLTVMIKGPRAKVEEARASVVRALQTKLAREVEIPKEHHRALIGKEGAALRSLEADTNCRIMVPGRDENSKTIKVTGPREGIDRAIAHIKRVSEQQAKLAVERVKCAKVYIPWVRGPNNEFLDNLVASTGAKINIPPPAATDETIVITGERDGVLKAAATIRAIVTEKERVVKSVTCQVNRAQHRYVIGQQRSGLHEVLRNTGVSVEVPSEEDNSETITLRGDPAKLGEALALVISRASSVIAAQIQAPIWLHKHLIGPKGSILAQLVPNRDKVHIDFDDSGAIYLEGPPGEVKTAQTTLTDEVNRLVKEMTVEKVKVHPTLHRHVIGRGGSLISKIKDETGVLINIPNESTNSDEITIEGKKDGVKKAVAEIRQIVSKIENEKSRDIIIEQRFHKLIIGQKGGEIQKLRQQYPTVVFSLPEANKKSDVINLRGDKNEVDAAYKQLQKIAKDLQETNYQQAVLTFKEFIKHIVGKGGINIRKIRDETNTRIDMPEGGSSDDKILVTGKKENVEKAVKQLEKIQNELASIVTLEVNIPVKIQQRLLGAGRRLIADIEEECGGVHVKFPAEKSDSEKVVVRGPQGDAEKAIALLQKMAQDKLDTHEDSLKAKPEFHRYLIGKGGAKIKKLREQYDVRVMFPRENDEDKETIHLIGKKEDVDGTKKELEALIKQLNETVEITVEVDPKYHKNFLSRGAFLVKDIQESNGGVSISFPKAGDGASTVTIKGSKQCVESAKQRIEEIVEDYEHHTTIHIDIPHHHHRAILANRGQKVHELQSQFNCQIRFPDRRQAEEDSTIDANQVSISGRDSKCEAARDALLALVPISKQVEVPFEMHRFLIGRKGDAVRKIMQECDVNIKIPKEDENSNEITVTGTQEAVEAAIQAIDVKREEFDAQAEDRRLKSWELELEVPVVYHQKIIGPRGETVKKLREKFDVQISLPRGENTSDKITIHGYESNARDCAAEIESFLADIKSMMAQEISLDPRYHPRLIGAKGINLKKVMAEFGVEITLPRGDDPKPTLVTVAGKNEDAVWDCIDFLRREEEDYLSERQDRYQYMSQRSQPADEKPKLQTVQVKNAPWQLSGEDFPEMGGSTGPAASSNTGVWGARRF</sequence>
<evidence type="ECO:0000256" key="7">
    <source>
        <dbReference type="SAM" id="MobiDB-lite"/>
    </source>
</evidence>
<dbReference type="Pfam" id="PF00013">
    <property type="entry name" value="KH_1"/>
    <property type="match status" value="13"/>
</dbReference>
<dbReference type="CDD" id="cd02394">
    <property type="entry name" value="KH-I_Vigilin_rpt6"/>
    <property type="match status" value="1"/>
</dbReference>
<evidence type="ECO:0000259" key="8">
    <source>
        <dbReference type="SMART" id="SM00322"/>
    </source>
</evidence>
<dbReference type="InterPro" id="IPR036612">
    <property type="entry name" value="KH_dom_type_1_sf"/>
</dbReference>
<feature type="domain" description="K Homology" evidence="8">
    <location>
        <begin position="41"/>
        <end position="114"/>
    </location>
</feature>
<dbReference type="PANTHER" id="PTHR10627:SF31">
    <property type="entry name" value="DODECA-SATELLITE-BINDING PROTEIN 1, ISOFORM A"/>
    <property type="match status" value="1"/>
</dbReference>
<feature type="domain" description="K Homology" evidence="8">
    <location>
        <begin position="990"/>
        <end position="1058"/>
    </location>
</feature>
<dbReference type="PANTHER" id="PTHR10627">
    <property type="entry name" value="SCP160"/>
    <property type="match status" value="1"/>
</dbReference>
<dbReference type="PROSITE" id="PS50084">
    <property type="entry name" value="KH_TYPE_1"/>
    <property type="match status" value="13"/>
</dbReference>
<dbReference type="Gene3D" id="3.30.1370.10">
    <property type="entry name" value="K Homology domain, type 1"/>
    <property type="match status" value="13"/>
</dbReference>
<feature type="coiled-coil region" evidence="6">
    <location>
        <begin position="594"/>
        <end position="621"/>
    </location>
</feature>
<feature type="coiled-coil region" evidence="6">
    <location>
        <begin position="744"/>
        <end position="771"/>
    </location>
</feature>
<evidence type="ECO:0000313" key="9">
    <source>
        <dbReference type="Proteomes" id="UP000887575"/>
    </source>
</evidence>
<reference evidence="10" key="1">
    <citation type="submission" date="2024-02" db="UniProtKB">
        <authorList>
            <consortium name="WormBaseParasite"/>
        </authorList>
    </citation>
    <scope>IDENTIFICATION</scope>
</reference>
<feature type="region of interest" description="Disordered" evidence="7">
    <location>
        <begin position="1172"/>
        <end position="1198"/>
    </location>
</feature>
<dbReference type="CDD" id="cd22413">
    <property type="entry name" value="KH-I_Vigilin_rpt10"/>
    <property type="match status" value="1"/>
</dbReference>
<dbReference type="SMART" id="SM00322">
    <property type="entry name" value="KH"/>
    <property type="match status" value="15"/>
</dbReference>
<evidence type="ECO:0000256" key="6">
    <source>
        <dbReference type="SAM" id="Coils"/>
    </source>
</evidence>
<keyword evidence="9" id="KW-1185">Reference proteome</keyword>
<dbReference type="Pfam" id="PF24668">
    <property type="entry name" value="KH_Vigilin"/>
    <property type="match status" value="1"/>
</dbReference>
<dbReference type="GO" id="GO:0003729">
    <property type="term" value="F:mRNA binding"/>
    <property type="evidence" value="ECO:0007669"/>
    <property type="project" value="TreeGrafter"/>
</dbReference>
<evidence type="ECO:0000256" key="3">
    <source>
        <dbReference type="ARBA" id="ARBA00022737"/>
    </source>
</evidence>
<dbReference type="AlphaFoldDB" id="A0AAF3EXR6"/>
<dbReference type="CDD" id="cd22408">
    <property type="entry name" value="KH-I_Vigilin_rpt4"/>
    <property type="match status" value="1"/>
</dbReference>
<proteinExistence type="predicted"/>
<keyword evidence="2" id="KW-0963">Cytoplasm</keyword>
<evidence type="ECO:0000313" key="10">
    <source>
        <dbReference type="WBParaSite" id="MBELARI_LOCUS18524"/>
    </source>
</evidence>
<evidence type="ECO:0000256" key="5">
    <source>
        <dbReference type="PROSITE-ProRule" id="PRU00117"/>
    </source>
</evidence>
<evidence type="ECO:0000256" key="1">
    <source>
        <dbReference type="ARBA" id="ARBA00004496"/>
    </source>
</evidence>
<keyword evidence="3" id="KW-0677">Repeat</keyword>
<feature type="domain" description="K Homology" evidence="8">
    <location>
        <begin position="617"/>
        <end position="686"/>
    </location>
</feature>
<dbReference type="CDD" id="cd22407">
    <property type="entry name" value="KH-I_Vigilin_rpt3"/>
    <property type="match status" value="1"/>
</dbReference>
<feature type="domain" description="K Homology" evidence="8">
    <location>
        <begin position="545"/>
        <end position="613"/>
    </location>
</feature>
<feature type="domain" description="K Homology" evidence="8">
    <location>
        <begin position="399"/>
        <end position="467"/>
    </location>
</feature>